<organism evidence="6">
    <name type="scientific">freshwater metagenome</name>
    <dbReference type="NCBI Taxonomy" id="449393"/>
    <lineage>
        <taxon>unclassified sequences</taxon>
        <taxon>metagenomes</taxon>
        <taxon>ecological metagenomes</taxon>
    </lineage>
</organism>
<accession>A0A6J7W7L7</accession>
<keyword evidence="1" id="KW-0540">Nuclease</keyword>
<evidence type="ECO:0000256" key="5">
    <source>
        <dbReference type="ARBA" id="ARBA00023204"/>
    </source>
</evidence>
<evidence type="ECO:0000256" key="4">
    <source>
        <dbReference type="ARBA" id="ARBA00022801"/>
    </source>
</evidence>
<evidence type="ECO:0000313" key="6">
    <source>
        <dbReference type="EMBL" id="CAB5160068.1"/>
    </source>
</evidence>
<protein>
    <submittedName>
        <fullName evidence="6">Unannotated protein</fullName>
    </submittedName>
</protein>
<keyword evidence="5" id="KW-0234">DNA repair</keyword>
<keyword evidence="2" id="KW-0255">Endonuclease</keyword>
<evidence type="ECO:0000256" key="2">
    <source>
        <dbReference type="ARBA" id="ARBA00022759"/>
    </source>
</evidence>
<dbReference type="GO" id="GO:0006298">
    <property type="term" value="P:mismatch repair"/>
    <property type="evidence" value="ECO:0007669"/>
    <property type="project" value="InterPro"/>
</dbReference>
<dbReference type="InterPro" id="IPR004603">
    <property type="entry name" value="DNA_mismatch_endonuc_vsr"/>
</dbReference>
<evidence type="ECO:0000256" key="3">
    <source>
        <dbReference type="ARBA" id="ARBA00022763"/>
    </source>
</evidence>
<dbReference type="Gene3D" id="3.40.960.10">
    <property type="entry name" value="VSR Endonuclease"/>
    <property type="match status" value="1"/>
</dbReference>
<evidence type="ECO:0000256" key="1">
    <source>
        <dbReference type="ARBA" id="ARBA00022722"/>
    </source>
</evidence>
<dbReference type="EMBL" id="CAFBRZ010000090">
    <property type="protein sequence ID" value="CAB5160068.1"/>
    <property type="molecule type" value="Genomic_DNA"/>
</dbReference>
<gene>
    <name evidence="6" type="ORF">UFOPK4444_01229</name>
</gene>
<dbReference type="CDD" id="cd00221">
    <property type="entry name" value="Vsr"/>
    <property type="match status" value="1"/>
</dbReference>
<proteinExistence type="predicted"/>
<dbReference type="AlphaFoldDB" id="A0A6J7W7L7"/>
<dbReference type="GO" id="GO:0004519">
    <property type="term" value="F:endonuclease activity"/>
    <property type="evidence" value="ECO:0007669"/>
    <property type="project" value="UniProtKB-KW"/>
</dbReference>
<dbReference type="SUPFAM" id="SSF52980">
    <property type="entry name" value="Restriction endonuclease-like"/>
    <property type="match status" value="1"/>
</dbReference>
<sequence>MVDIVDTATRSRMMAGIKGKNTKPEKLVRSLLHRQGFRFRFRLNVRELPGKPDIVLPRYHAVIFVNGCFWHGHDCVRFKWPKTRTDFWQHKIEGNRSNDQKVMQALLVAGWRVGTIWECVLRGKSMTIEAVVNSMEEWLNSDRLFLEIRGLK</sequence>
<dbReference type="PIRSF" id="PIRSF018267">
    <property type="entry name" value="VSR_endonuc"/>
    <property type="match status" value="1"/>
</dbReference>
<reference evidence="6" key="1">
    <citation type="submission" date="2020-05" db="EMBL/GenBank/DDBJ databases">
        <authorList>
            <person name="Chiriac C."/>
            <person name="Salcher M."/>
            <person name="Ghai R."/>
            <person name="Kavagutti S V."/>
        </authorList>
    </citation>
    <scope>NUCLEOTIDE SEQUENCE</scope>
</reference>
<name>A0A6J7W7L7_9ZZZZ</name>
<keyword evidence="4" id="KW-0378">Hydrolase</keyword>
<dbReference type="NCBIfam" id="TIGR00632">
    <property type="entry name" value="vsr"/>
    <property type="match status" value="1"/>
</dbReference>
<dbReference type="GO" id="GO:0016787">
    <property type="term" value="F:hydrolase activity"/>
    <property type="evidence" value="ECO:0007669"/>
    <property type="project" value="UniProtKB-KW"/>
</dbReference>
<dbReference type="Pfam" id="PF03852">
    <property type="entry name" value="Vsr"/>
    <property type="match status" value="1"/>
</dbReference>
<dbReference type="InterPro" id="IPR011335">
    <property type="entry name" value="Restrct_endonuc-II-like"/>
</dbReference>
<keyword evidence="3" id="KW-0227">DNA damage</keyword>